<evidence type="ECO:0000313" key="3">
    <source>
        <dbReference type="Proteomes" id="UP000286931"/>
    </source>
</evidence>
<dbReference type="AlphaFoldDB" id="A0A401YEK7"/>
<dbReference type="InterPro" id="IPR036388">
    <property type="entry name" value="WH-like_DNA-bd_sf"/>
</dbReference>
<gene>
    <name evidence="2" type="ORF">EHYA_00684</name>
</gene>
<dbReference type="PANTHER" id="PTHR34293">
    <property type="entry name" value="HTH-TYPE TRANSCRIPTIONAL REGULATOR TRMBL2"/>
    <property type="match status" value="1"/>
</dbReference>
<dbReference type="InterPro" id="IPR002831">
    <property type="entry name" value="Tscrpt_reg_TrmB_N"/>
</dbReference>
<accession>A0A401YEK7</accession>
<protein>
    <submittedName>
        <fullName evidence="2">Transcriptional regulator</fullName>
    </submittedName>
</protein>
<feature type="domain" description="HTH luxR-type" evidence="1">
    <location>
        <begin position="266"/>
        <end position="323"/>
    </location>
</feature>
<dbReference type="EMBL" id="BIFH01000013">
    <property type="protein sequence ID" value="GCD93041.1"/>
    <property type="molecule type" value="Genomic_DNA"/>
</dbReference>
<organism evidence="2 3">
    <name type="scientific">Embleya hyalina</name>
    <dbReference type="NCBI Taxonomy" id="516124"/>
    <lineage>
        <taxon>Bacteria</taxon>
        <taxon>Bacillati</taxon>
        <taxon>Actinomycetota</taxon>
        <taxon>Actinomycetes</taxon>
        <taxon>Kitasatosporales</taxon>
        <taxon>Streptomycetaceae</taxon>
        <taxon>Embleya</taxon>
    </lineage>
</organism>
<evidence type="ECO:0000313" key="2">
    <source>
        <dbReference type="EMBL" id="GCD93041.1"/>
    </source>
</evidence>
<dbReference type="Pfam" id="PF01978">
    <property type="entry name" value="TrmB"/>
    <property type="match status" value="1"/>
</dbReference>
<keyword evidence="3" id="KW-1185">Reference proteome</keyword>
<evidence type="ECO:0000259" key="1">
    <source>
        <dbReference type="SMART" id="SM00421"/>
    </source>
</evidence>
<dbReference type="Proteomes" id="UP000286931">
    <property type="component" value="Unassembled WGS sequence"/>
</dbReference>
<comment type="caution">
    <text evidence="2">The sequence shown here is derived from an EMBL/GenBank/DDBJ whole genome shotgun (WGS) entry which is preliminary data.</text>
</comment>
<dbReference type="OrthoDB" id="4266042at2"/>
<dbReference type="GO" id="GO:0003677">
    <property type="term" value="F:DNA binding"/>
    <property type="evidence" value="ECO:0007669"/>
    <property type="project" value="InterPro"/>
</dbReference>
<dbReference type="PANTHER" id="PTHR34293:SF1">
    <property type="entry name" value="HTH-TYPE TRANSCRIPTIONAL REGULATOR TRMBL2"/>
    <property type="match status" value="1"/>
</dbReference>
<sequence>MRDEDLPKHLGRLGLSDREALVYRAMLGTGPTGTANLAARLGMGPEEVDESVARLVELGLASAAGPAPAAVVPIEPSIGIERLAHVRSAELRQAQLAAIDAYRGYRRSVHPQQAGTDDMIEVLTGARIKERIRLSEHTATTEVLRFDSPPYHTGGVSNEVEERNLEHGVAYRIVYSKSAVQNAHYYECNIKPCIAAGEQARVLPTVPVKLTIFDRRLALVSMSFVEADINDSLLIVRASSLLTALIGLFESSWRAAFPLHLGGRVPPALRPIHRRILELLGSGLTDEAIAELLGISRRTLSRNLEHLNSSAGSTTRFQLALYAARKGWI</sequence>
<dbReference type="InterPro" id="IPR016032">
    <property type="entry name" value="Sig_transdc_resp-reg_C-effctor"/>
</dbReference>
<name>A0A401YEK7_9ACTN</name>
<proteinExistence type="predicted"/>
<dbReference type="GO" id="GO:0006355">
    <property type="term" value="P:regulation of DNA-templated transcription"/>
    <property type="evidence" value="ECO:0007669"/>
    <property type="project" value="InterPro"/>
</dbReference>
<dbReference type="SMART" id="SM00421">
    <property type="entry name" value="HTH_LUXR"/>
    <property type="match status" value="1"/>
</dbReference>
<dbReference type="Gene3D" id="1.10.10.10">
    <property type="entry name" value="Winged helix-like DNA-binding domain superfamily/Winged helix DNA-binding domain"/>
    <property type="match status" value="2"/>
</dbReference>
<dbReference type="RefSeq" id="WP_126635326.1">
    <property type="nucleotide sequence ID" value="NZ_BIFH01000013.1"/>
</dbReference>
<reference evidence="2 3" key="1">
    <citation type="submission" date="2018-12" db="EMBL/GenBank/DDBJ databases">
        <title>Draft genome sequence of Embleya hyalina NBRC 13850T.</title>
        <authorList>
            <person name="Komaki H."/>
            <person name="Hosoyama A."/>
            <person name="Kimura A."/>
            <person name="Ichikawa N."/>
            <person name="Tamura T."/>
        </authorList>
    </citation>
    <scope>NUCLEOTIDE SEQUENCE [LARGE SCALE GENOMIC DNA]</scope>
    <source>
        <strain evidence="2 3">NBRC 13850</strain>
    </source>
</reference>
<dbReference type="SUPFAM" id="SSF46894">
    <property type="entry name" value="C-terminal effector domain of the bipartite response regulators"/>
    <property type="match status" value="1"/>
</dbReference>
<dbReference type="InterPro" id="IPR000792">
    <property type="entry name" value="Tscrpt_reg_LuxR_C"/>
</dbReference>
<dbReference type="InterPro" id="IPR051797">
    <property type="entry name" value="TrmB-like"/>
</dbReference>